<protein>
    <submittedName>
        <fullName evidence="2">HD domain-containing protein</fullName>
    </submittedName>
</protein>
<dbReference type="SUPFAM" id="SSF109604">
    <property type="entry name" value="HD-domain/PDEase-like"/>
    <property type="match status" value="1"/>
</dbReference>
<dbReference type="Proteomes" id="UP001200513">
    <property type="component" value="Chromosome"/>
</dbReference>
<accession>A0A9Y1BNY5</accession>
<dbReference type="InterPro" id="IPR050135">
    <property type="entry name" value="dGTPase-like"/>
</dbReference>
<dbReference type="CDD" id="cd00077">
    <property type="entry name" value="HDc"/>
    <property type="match status" value="1"/>
</dbReference>
<gene>
    <name evidence="2" type="ORF">K9W46_08920</name>
</gene>
<dbReference type="PANTHER" id="PTHR11373">
    <property type="entry name" value="DEOXYNUCLEOSIDE TRIPHOSPHATE TRIPHOSPHOHYDROLASE"/>
    <property type="match status" value="1"/>
</dbReference>
<dbReference type="InterPro" id="IPR006674">
    <property type="entry name" value="HD_domain"/>
</dbReference>
<organism evidence="2">
    <name type="scientific">Candidatus Heimdallarchaeum endolithica</name>
    <dbReference type="NCBI Taxonomy" id="2876572"/>
    <lineage>
        <taxon>Archaea</taxon>
        <taxon>Promethearchaeati</taxon>
        <taxon>Candidatus Heimdallarchaeota</taxon>
        <taxon>Candidatus Heimdallarchaeia (ex Rinke et al. 2021) (nom. nud.)</taxon>
        <taxon>Candidatus Heimdallarchaeales</taxon>
        <taxon>Candidatus Heimdallarchaeaceae</taxon>
        <taxon>Candidatus Heimdallarchaeum</taxon>
    </lineage>
</organism>
<reference evidence="2" key="1">
    <citation type="journal article" date="2022" name="Nat. Microbiol.">
        <title>Unique mobile elements and scalable gene flow at the prokaryote-eukaryote boundary revealed by circularized Asgard archaea genomes.</title>
        <authorList>
            <person name="Wu F."/>
            <person name="Speth D.R."/>
            <person name="Philosof A."/>
            <person name="Cremiere A."/>
            <person name="Narayanan A."/>
            <person name="Barco R.A."/>
            <person name="Connon S.A."/>
            <person name="Amend J.P."/>
            <person name="Antoshechkin I.A."/>
            <person name="Orphan V.J."/>
        </authorList>
    </citation>
    <scope>NUCLEOTIDE SEQUENCE</scope>
    <source>
        <strain evidence="2">PR6</strain>
    </source>
</reference>
<dbReference type="SMART" id="SM00471">
    <property type="entry name" value="HDc"/>
    <property type="match status" value="1"/>
</dbReference>
<proteinExistence type="predicted"/>
<dbReference type="GO" id="GO:0006203">
    <property type="term" value="P:dGTP catabolic process"/>
    <property type="evidence" value="ECO:0007669"/>
    <property type="project" value="TreeGrafter"/>
</dbReference>
<dbReference type="AlphaFoldDB" id="A0A9Y1BNY5"/>
<dbReference type="Pfam" id="PF01966">
    <property type="entry name" value="HD"/>
    <property type="match status" value="1"/>
</dbReference>
<name>A0A9Y1BNY5_9ARCH</name>
<dbReference type="EMBL" id="CP084167">
    <property type="protein sequence ID" value="UJG42513.1"/>
    <property type="molecule type" value="Genomic_DNA"/>
</dbReference>
<dbReference type="PANTHER" id="PTHR11373:SF4">
    <property type="entry name" value="DEOXYNUCLEOSIDE TRIPHOSPHATE TRIPHOSPHOHYDROLASE SAMHD1"/>
    <property type="match status" value="1"/>
</dbReference>
<dbReference type="Gene3D" id="1.10.3210.10">
    <property type="entry name" value="Hypothetical protein af1432"/>
    <property type="match status" value="1"/>
</dbReference>
<sequence length="455" mass="52889">MQSNLKYTRTIKDAIHDEIRITEIENKIIDTPVFQRLRWISQLSGVRHVYPSAVHTRFAHCVGVMHLAGQYTAEVFKDYDDVTYRVQLARLAGLLHDIGHGPFSHQYDDVVYKEVYPDHPHGHDVHRNKLIQSDLLKPIIEEFCDPEELIKVWDGRSHLLHPLIQGALGADRLDFMLRDSLFAGTTHFGEIDVNRIINNTIIHEHNGAEAIHYNWKVLDDIYSSLIGRFFEYKSVYFHKAARAADILIQSFLRESLEPLNLIERTKDFELFTYLNEYTLIGEIFSSEAPELKKAKAYVKDFLNRRLHKAVWEKIIDETTSETLGVSVEELCEMTANESFIKKIKEYAKANNIKIKRKMIIDSTYKLSTISADEFQASNVFIYDPYNRIHPGRKSFTLSEALIETKYIYTIASGNSRYTLVRVYAHPDDVHKIKEIWDKIQPKHEKAKKDVSITSY</sequence>
<evidence type="ECO:0000259" key="1">
    <source>
        <dbReference type="PROSITE" id="PS51831"/>
    </source>
</evidence>
<dbReference type="PROSITE" id="PS51831">
    <property type="entry name" value="HD"/>
    <property type="match status" value="1"/>
</dbReference>
<dbReference type="InterPro" id="IPR003607">
    <property type="entry name" value="HD/PDEase_dom"/>
</dbReference>
<feature type="domain" description="HD" evidence="1">
    <location>
        <begin position="57"/>
        <end position="176"/>
    </location>
</feature>
<dbReference type="GO" id="GO:0008832">
    <property type="term" value="F:dGTPase activity"/>
    <property type="evidence" value="ECO:0007669"/>
    <property type="project" value="TreeGrafter"/>
</dbReference>
<evidence type="ECO:0000313" key="2">
    <source>
        <dbReference type="EMBL" id="UJG42513.1"/>
    </source>
</evidence>